<dbReference type="Proteomes" id="UP000196475">
    <property type="component" value="Unassembled WGS sequence"/>
</dbReference>
<evidence type="ECO:0000313" key="2">
    <source>
        <dbReference type="EMBL" id="OUM84477.1"/>
    </source>
</evidence>
<gene>
    <name evidence="2" type="ORF">BAA01_03080</name>
</gene>
<name>A0A1Y3PE67_9BACI</name>
<dbReference type="Pfam" id="PF07098">
    <property type="entry name" value="DUF1360"/>
    <property type="match status" value="1"/>
</dbReference>
<reference evidence="3" key="1">
    <citation type="submission" date="2016-06" db="EMBL/GenBank/DDBJ databases">
        <authorList>
            <person name="Nascimento L."/>
            <person name="Pereira R.V."/>
            <person name="Martins L.F."/>
            <person name="Quaggio R.B."/>
            <person name="Silva A.M."/>
            <person name="Setubal J.C."/>
        </authorList>
    </citation>
    <scope>NUCLEOTIDE SEQUENCE [LARGE SCALE GENOMIC DNA]</scope>
</reference>
<keyword evidence="1" id="KW-0472">Membrane</keyword>
<keyword evidence="1" id="KW-1133">Transmembrane helix</keyword>
<comment type="caution">
    <text evidence="2">The sequence shown here is derived from an EMBL/GenBank/DDBJ whole genome shotgun (WGS) entry which is preliminary data.</text>
</comment>
<keyword evidence="1" id="KW-0812">Transmembrane</keyword>
<dbReference type="AlphaFoldDB" id="A0A1Y3PE67"/>
<organism evidence="2 3">
    <name type="scientific">Bacillus thermozeamaize</name>
    <dbReference type="NCBI Taxonomy" id="230954"/>
    <lineage>
        <taxon>Bacteria</taxon>
        <taxon>Bacillati</taxon>
        <taxon>Bacillota</taxon>
        <taxon>Bacilli</taxon>
        <taxon>Bacillales</taxon>
        <taxon>Bacillaceae</taxon>
        <taxon>Bacillus</taxon>
    </lineage>
</organism>
<dbReference type="EMBL" id="LZRT01000127">
    <property type="protein sequence ID" value="OUM84477.1"/>
    <property type="molecule type" value="Genomic_DNA"/>
</dbReference>
<feature type="transmembrane region" description="Helical" evidence="1">
    <location>
        <begin position="6"/>
        <end position="25"/>
    </location>
</feature>
<feature type="transmembrane region" description="Helical" evidence="1">
    <location>
        <begin position="63"/>
        <end position="85"/>
    </location>
</feature>
<sequence>MFDLTWIELVILVLASFRLTHLIVYDEITSFLRDPFFTVAYEDDASGQVVRHVHFKGNGLRRWMGMLLSCHWCVGIWSSAAVVVLHHLVPAAFPVLLVLAVAGAAAAIETKMYFG</sequence>
<feature type="transmembrane region" description="Helical" evidence="1">
    <location>
        <begin position="91"/>
        <end position="108"/>
    </location>
</feature>
<evidence type="ECO:0000256" key="1">
    <source>
        <dbReference type="SAM" id="Phobius"/>
    </source>
</evidence>
<protein>
    <submittedName>
        <fullName evidence="2">Sporulation protein</fullName>
    </submittedName>
</protein>
<dbReference type="InterPro" id="IPR010773">
    <property type="entry name" value="Mycophage_PG1_Gp7"/>
</dbReference>
<accession>A0A1Y3PE67</accession>
<proteinExistence type="predicted"/>
<evidence type="ECO:0000313" key="3">
    <source>
        <dbReference type="Proteomes" id="UP000196475"/>
    </source>
</evidence>